<dbReference type="InterPro" id="IPR001460">
    <property type="entry name" value="PCN-bd_Tpept"/>
</dbReference>
<feature type="region of interest" description="Disordered" evidence="12">
    <location>
        <begin position="572"/>
        <end position="598"/>
    </location>
</feature>
<comment type="caution">
    <text evidence="15">The sequence shown here is derived from an EMBL/GenBank/DDBJ whole genome shotgun (WGS) entry which is preliminary data.</text>
</comment>
<dbReference type="GO" id="GO:0008658">
    <property type="term" value="F:penicillin binding"/>
    <property type="evidence" value="ECO:0007669"/>
    <property type="project" value="InterPro"/>
</dbReference>
<dbReference type="eggNOG" id="COG4953">
    <property type="taxonomic scope" value="Bacteria"/>
</dbReference>
<keyword evidence="7" id="KW-0808">Transferase</keyword>
<evidence type="ECO:0000256" key="4">
    <source>
        <dbReference type="ARBA" id="ARBA00022645"/>
    </source>
</evidence>
<dbReference type="UniPathway" id="UPA00219"/>
<dbReference type="EC" id="2.4.99.28" evidence="10"/>
<dbReference type="GO" id="GO:0004180">
    <property type="term" value="F:carboxypeptidase activity"/>
    <property type="evidence" value="ECO:0007669"/>
    <property type="project" value="UniProtKB-KW"/>
</dbReference>
<feature type="compositionally biased region" description="Polar residues" evidence="12">
    <location>
        <begin position="514"/>
        <end position="543"/>
    </location>
</feature>
<dbReference type="GO" id="GO:0009252">
    <property type="term" value="P:peptidoglycan biosynthetic process"/>
    <property type="evidence" value="ECO:0007669"/>
    <property type="project" value="UniProtKB-UniPathway"/>
</dbReference>
<feature type="compositionally biased region" description="Polar residues" evidence="12">
    <location>
        <begin position="572"/>
        <end position="595"/>
    </location>
</feature>
<evidence type="ECO:0000313" key="16">
    <source>
        <dbReference type="Proteomes" id="UP000005709"/>
    </source>
</evidence>
<dbReference type="InterPro" id="IPR023346">
    <property type="entry name" value="Lysozyme-like_dom_sf"/>
</dbReference>
<dbReference type="InterPro" id="IPR012338">
    <property type="entry name" value="Beta-lactam/transpept-like"/>
</dbReference>
<name>C8PG73_9BACT</name>
<evidence type="ECO:0000256" key="1">
    <source>
        <dbReference type="ARBA" id="ARBA00004752"/>
    </source>
</evidence>
<evidence type="ECO:0000256" key="10">
    <source>
        <dbReference type="ARBA" id="ARBA00044770"/>
    </source>
</evidence>
<evidence type="ECO:0000259" key="14">
    <source>
        <dbReference type="Pfam" id="PF00912"/>
    </source>
</evidence>
<dbReference type="OrthoDB" id="9766909at2"/>
<dbReference type="Gene3D" id="1.10.3810.10">
    <property type="entry name" value="Biosynthetic peptidoglycan transglycosylase-like"/>
    <property type="match status" value="1"/>
</dbReference>
<feature type="region of interest" description="Disordered" evidence="12">
    <location>
        <begin position="379"/>
        <end position="402"/>
    </location>
</feature>
<sequence length="1185" mass="130196">MKFLKFMLKIALFCAFAFALFLILDALYPLNLDMLNKQKSRILYDRNGEILNMQISDDQIWRFYAAADEIPPRLKQSAIYFEDRYFYYHFGVNPASILRAATYNFTQNFTKKSEGNVERVGASTITMQVARMMRPKQRSYKNKIIEIFNAFQLEWHFSKDEILGMYFNLAPYGGNIEGVKTAAYFYFKKDLRELSNAQIALLSVIPKNPNKNRLDRRSNINALKNRLISQLREGGVISQSEYERALAEPFSPRRYAAPNYVPHYALLAFNNYKMQNFTVKDDVNFTQNLEQVGAPGGAAGQASSSAHRAAAVELNFSDAAGAESNFTAAAKVGANLSSAANAQAEVDLKEMNPKEADFKTNAPKSLNLGGTSLNLNEREVAESQASAKPNEPKSVKSNEREGANLDERQDSINAARPSQNSQSLNLNEQRGAARLPQNPQADTDSDKGQTEYPPQNPNADINLNKRQNVVSIAHPHQDPQNSQDLNLNEQRGAERLPQNFQADASSGERLHVNFSAQTNSASGTRTQTDSTSNAKMQTASAASAESRANPAPNVKVPQNFALATQAQINSDPNAKTQENSANSKGGAQPKEQTARAQELARLSEGKIYSSLDLKTQIALEGFLKSEILSLRDKGVRNGAAVLIDNESMSVIAYIGSHDFSANEGQNDGVRSQKNVGSTLKPFIYAKALQHGLITPSKKLIDAPIIFAGYVPRNYNQSFMGAVSATDALSLSLNIPAVKLNLMLEDDGLYEMLSGVHLAEFSKDYYGAGIALGSISMSLMDLTRLYSAFANGGKLRKLEIAGVKIGDDAQILTPQSTYIVTQMLRNAPRSYLGSVWQNTLNAPPLMFKTGTSADARDLYTVALTPKFTLGVWLGNFDGSKTRDLSGGVSAAKVAFNMFAFLDKSGMLGEVEFARPAGVSLRRVCTDAYREKECAQSADDLTIDGVEPNEECEIYGTSELFYLLKQGLIDLQKVRAGRCAAKFVAVKPVLNDINAKTYETGADGTLRLKVQCTAVFGERVYIRLSGGSREFIALNFTAFTRENSADLDSKHFSAAQQDNLTPQNLKSQNLTKQNSAGWNFIAKNPAIQNLASQNSILQNFTEQNSEAENFTAKNFTDRNSSQQNSAARDFTTLSLAPANSKVKTGEYFARTNGEAFTLNLGAGDFELGCLDENANFAKANFRVNERK</sequence>
<protein>
    <recommendedName>
        <fullName evidence="10">peptidoglycan glycosyltransferase</fullName>
        <ecNumber evidence="10">2.4.99.28</ecNumber>
    </recommendedName>
</protein>
<gene>
    <name evidence="15" type="ORF">CAMGR0001_0866</name>
</gene>
<reference evidence="15 16" key="1">
    <citation type="submission" date="2009-07" db="EMBL/GenBank/DDBJ databases">
        <authorList>
            <person name="Madupu R."/>
            <person name="Sebastian Y."/>
            <person name="Durkin A.S."/>
            <person name="Torralba M."/>
            <person name="Methe B."/>
            <person name="Sutton G.G."/>
            <person name="Strausberg R.L."/>
            <person name="Nelson K.E."/>
        </authorList>
    </citation>
    <scope>NUCLEOTIDE SEQUENCE [LARGE SCALE GENOMIC DNA]</scope>
    <source>
        <strain evidence="15 16">RM3268</strain>
    </source>
</reference>
<comment type="similarity">
    <text evidence="3">In the N-terminal section; belongs to the glycosyltransferase 51 family.</text>
</comment>
<dbReference type="SUPFAM" id="SSF53955">
    <property type="entry name" value="Lysozyme-like"/>
    <property type="match status" value="1"/>
</dbReference>
<dbReference type="Pfam" id="PF00905">
    <property type="entry name" value="Transpeptidase"/>
    <property type="match status" value="1"/>
</dbReference>
<proteinExistence type="inferred from homology"/>
<dbReference type="SUPFAM" id="SSF56601">
    <property type="entry name" value="beta-lactamase/transpeptidase-like"/>
    <property type="match status" value="1"/>
</dbReference>
<comment type="pathway">
    <text evidence="1">Cell wall biogenesis; peptidoglycan biosynthesis.</text>
</comment>
<dbReference type="Pfam" id="PF00912">
    <property type="entry name" value="Transgly"/>
    <property type="match status" value="1"/>
</dbReference>
<comment type="similarity">
    <text evidence="2">In the C-terminal section; belongs to the transpeptidase family.</text>
</comment>
<dbReference type="Gene3D" id="3.40.710.10">
    <property type="entry name" value="DD-peptidase/beta-lactamase superfamily"/>
    <property type="match status" value="1"/>
</dbReference>
<dbReference type="EMBL" id="ACYG01000019">
    <property type="protein sequence ID" value="EEV18111.1"/>
    <property type="molecule type" value="Genomic_DNA"/>
</dbReference>
<keyword evidence="4" id="KW-0121">Carboxypeptidase</keyword>
<evidence type="ECO:0000313" key="15">
    <source>
        <dbReference type="EMBL" id="EEV18111.1"/>
    </source>
</evidence>
<dbReference type="GO" id="GO:0030288">
    <property type="term" value="C:outer membrane-bounded periplasmic space"/>
    <property type="evidence" value="ECO:0007669"/>
    <property type="project" value="TreeGrafter"/>
</dbReference>
<evidence type="ECO:0000256" key="7">
    <source>
        <dbReference type="ARBA" id="ARBA00022679"/>
    </source>
</evidence>
<dbReference type="GO" id="GO:0006508">
    <property type="term" value="P:proteolysis"/>
    <property type="evidence" value="ECO:0007669"/>
    <property type="project" value="UniProtKB-KW"/>
</dbReference>
<dbReference type="AlphaFoldDB" id="C8PG73"/>
<evidence type="ECO:0000259" key="13">
    <source>
        <dbReference type="Pfam" id="PF00905"/>
    </source>
</evidence>
<evidence type="ECO:0000256" key="9">
    <source>
        <dbReference type="ARBA" id="ARBA00023268"/>
    </source>
</evidence>
<feature type="region of interest" description="Disordered" evidence="12">
    <location>
        <begin position="431"/>
        <end position="461"/>
    </location>
</feature>
<evidence type="ECO:0000256" key="5">
    <source>
        <dbReference type="ARBA" id="ARBA00022670"/>
    </source>
</evidence>
<keyword evidence="6" id="KW-0328">Glycosyltransferase</keyword>
<feature type="domain" description="Glycosyl transferase family 51" evidence="14">
    <location>
        <begin position="57"/>
        <end position="220"/>
    </location>
</feature>
<accession>C8PG73</accession>
<evidence type="ECO:0000256" key="2">
    <source>
        <dbReference type="ARBA" id="ARBA00007090"/>
    </source>
</evidence>
<feature type="compositionally biased region" description="Basic and acidic residues" evidence="12">
    <location>
        <begin position="390"/>
        <end position="402"/>
    </location>
</feature>
<dbReference type="InterPro" id="IPR036950">
    <property type="entry name" value="PBP_transglycosylase"/>
</dbReference>
<dbReference type="GO" id="GO:0008955">
    <property type="term" value="F:peptidoglycan glycosyltransferase activity"/>
    <property type="evidence" value="ECO:0007669"/>
    <property type="project" value="UniProtKB-EC"/>
</dbReference>
<dbReference type="Proteomes" id="UP000005709">
    <property type="component" value="Unassembled WGS sequence"/>
</dbReference>
<evidence type="ECO:0000256" key="8">
    <source>
        <dbReference type="ARBA" id="ARBA00022801"/>
    </source>
</evidence>
<dbReference type="PANTHER" id="PTHR32282">
    <property type="entry name" value="BINDING PROTEIN TRANSPEPTIDASE, PUTATIVE-RELATED"/>
    <property type="match status" value="1"/>
</dbReference>
<feature type="domain" description="Penicillin-binding protein transpeptidase" evidence="13">
    <location>
        <begin position="638"/>
        <end position="850"/>
    </location>
</feature>
<evidence type="ECO:0000256" key="3">
    <source>
        <dbReference type="ARBA" id="ARBA00007739"/>
    </source>
</evidence>
<keyword evidence="16" id="KW-1185">Reference proteome</keyword>
<dbReference type="PANTHER" id="PTHR32282:SF15">
    <property type="entry name" value="PENICILLIN-BINDING PROTEIN 1C"/>
    <property type="match status" value="1"/>
</dbReference>
<dbReference type="STRING" id="824.CGRAC_1180"/>
<evidence type="ECO:0000256" key="11">
    <source>
        <dbReference type="ARBA" id="ARBA00049902"/>
    </source>
</evidence>
<dbReference type="InterPro" id="IPR001264">
    <property type="entry name" value="Glyco_trans_51"/>
</dbReference>
<comment type="catalytic activity">
    <reaction evidence="11">
        <text>[GlcNAc-(1-&gt;4)-Mur2Ac(oyl-L-Ala-gamma-D-Glu-L-Lys-D-Ala-D-Ala)](n)-di-trans,octa-cis-undecaprenyl diphosphate + beta-D-GlcNAc-(1-&gt;4)-Mur2Ac(oyl-L-Ala-gamma-D-Glu-L-Lys-D-Ala-D-Ala)-di-trans,octa-cis-undecaprenyl diphosphate = [GlcNAc-(1-&gt;4)-Mur2Ac(oyl-L-Ala-gamma-D-Glu-L-Lys-D-Ala-D-Ala)](n+1)-di-trans,octa-cis-undecaprenyl diphosphate + di-trans,octa-cis-undecaprenyl diphosphate + H(+)</text>
        <dbReference type="Rhea" id="RHEA:23708"/>
        <dbReference type="Rhea" id="RHEA-COMP:9602"/>
        <dbReference type="Rhea" id="RHEA-COMP:9603"/>
        <dbReference type="ChEBI" id="CHEBI:15378"/>
        <dbReference type="ChEBI" id="CHEBI:58405"/>
        <dbReference type="ChEBI" id="CHEBI:60033"/>
        <dbReference type="ChEBI" id="CHEBI:78435"/>
        <dbReference type="EC" id="2.4.99.28"/>
    </reaction>
</comment>
<evidence type="ECO:0000256" key="12">
    <source>
        <dbReference type="SAM" id="MobiDB-lite"/>
    </source>
</evidence>
<feature type="region of interest" description="Disordered" evidence="12">
    <location>
        <begin position="514"/>
        <end position="553"/>
    </location>
</feature>
<dbReference type="RefSeq" id="WP_005870404.1">
    <property type="nucleotide sequence ID" value="NZ_ACYG01000019.1"/>
</dbReference>
<keyword evidence="5" id="KW-0645">Protease</keyword>
<dbReference type="InterPro" id="IPR050396">
    <property type="entry name" value="Glycosyltr_51/Transpeptidase"/>
</dbReference>
<keyword evidence="9" id="KW-0511">Multifunctional enzyme</keyword>
<keyword evidence="8" id="KW-0378">Hydrolase</keyword>
<evidence type="ECO:0000256" key="6">
    <source>
        <dbReference type="ARBA" id="ARBA00022676"/>
    </source>
</evidence>
<organism evidence="15 16">
    <name type="scientific">Campylobacter gracilis RM3268</name>
    <dbReference type="NCBI Taxonomy" id="553220"/>
    <lineage>
        <taxon>Bacteria</taxon>
        <taxon>Pseudomonadati</taxon>
        <taxon>Campylobacterota</taxon>
        <taxon>Epsilonproteobacteria</taxon>
        <taxon>Campylobacterales</taxon>
        <taxon>Campylobacteraceae</taxon>
        <taxon>Campylobacter</taxon>
    </lineage>
</organism>